<dbReference type="EMBL" id="JABXBU010002230">
    <property type="protein sequence ID" value="KAF8767149.1"/>
    <property type="molecule type" value="Genomic_DNA"/>
</dbReference>
<protein>
    <submittedName>
        <fullName evidence="3">Uncharacterized protein</fullName>
    </submittedName>
</protein>
<reference evidence="3" key="2">
    <citation type="submission" date="2020-06" db="EMBL/GenBank/DDBJ databases">
        <authorList>
            <person name="Sheffer M."/>
        </authorList>
    </citation>
    <scope>NUCLEOTIDE SEQUENCE</scope>
</reference>
<name>A0A8T0E5N4_ARGBR</name>
<feature type="compositionally biased region" description="Acidic residues" evidence="1">
    <location>
        <begin position="209"/>
        <end position="230"/>
    </location>
</feature>
<evidence type="ECO:0000313" key="3">
    <source>
        <dbReference type="EMBL" id="KAF8767149.1"/>
    </source>
</evidence>
<feature type="chain" id="PRO_5035733615" evidence="2">
    <location>
        <begin position="27"/>
        <end position="287"/>
    </location>
</feature>
<organism evidence="3 4">
    <name type="scientific">Argiope bruennichi</name>
    <name type="common">Wasp spider</name>
    <name type="synonym">Aranea bruennichi</name>
    <dbReference type="NCBI Taxonomy" id="94029"/>
    <lineage>
        <taxon>Eukaryota</taxon>
        <taxon>Metazoa</taxon>
        <taxon>Ecdysozoa</taxon>
        <taxon>Arthropoda</taxon>
        <taxon>Chelicerata</taxon>
        <taxon>Arachnida</taxon>
        <taxon>Araneae</taxon>
        <taxon>Araneomorphae</taxon>
        <taxon>Entelegynae</taxon>
        <taxon>Araneoidea</taxon>
        <taxon>Araneidae</taxon>
        <taxon>Argiope</taxon>
    </lineage>
</organism>
<feature type="signal peptide" evidence="2">
    <location>
        <begin position="1"/>
        <end position="26"/>
    </location>
</feature>
<comment type="caution">
    <text evidence="3">The sequence shown here is derived from an EMBL/GenBank/DDBJ whole genome shotgun (WGS) entry which is preliminary data.</text>
</comment>
<evidence type="ECO:0000256" key="2">
    <source>
        <dbReference type="SAM" id="SignalP"/>
    </source>
</evidence>
<dbReference type="AlphaFoldDB" id="A0A8T0E5N4"/>
<gene>
    <name evidence="3" type="ORF">HNY73_020140</name>
</gene>
<dbReference type="Proteomes" id="UP000807504">
    <property type="component" value="Unassembled WGS sequence"/>
</dbReference>
<feature type="compositionally biased region" description="Basic and acidic residues" evidence="1">
    <location>
        <begin position="231"/>
        <end position="245"/>
    </location>
</feature>
<evidence type="ECO:0000256" key="1">
    <source>
        <dbReference type="SAM" id="MobiDB-lite"/>
    </source>
</evidence>
<feature type="region of interest" description="Disordered" evidence="1">
    <location>
        <begin position="207"/>
        <end position="264"/>
    </location>
</feature>
<reference evidence="3" key="1">
    <citation type="journal article" date="2020" name="bioRxiv">
        <title>Chromosome-level reference genome of the European wasp spider Argiope bruennichi: a resource for studies on range expansion and evolutionary adaptation.</title>
        <authorList>
            <person name="Sheffer M.M."/>
            <person name="Hoppe A."/>
            <person name="Krehenwinkel H."/>
            <person name="Uhl G."/>
            <person name="Kuss A.W."/>
            <person name="Jensen L."/>
            <person name="Jensen C."/>
            <person name="Gillespie R.G."/>
            <person name="Hoff K.J."/>
            <person name="Prost S."/>
        </authorList>
    </citation>
    <scope>NUCLEOTIDE SEQUENCE</scope>
</reference>
<keyword evidence="4" id="KW-1185">Reference proteome</keyword>
<proteinExistence type="predicted"/>
<evidence type="ECO:0000313" key="4">
    <source>
        <dbReference type="Proteomes" id="UP000807504"/>
    </source>
</evidence>
<sequence length="287" mass="32271">MILKNKSWGIILIFIQLSCVLTPSNAIFEMFGGGGGGGGGSDVAEILAAGLITTMLMEDFHNMGGGGGGGTQGRSVFNPVRQFIGGYSMRAPPPVHHYQPMIAPRRPMMHPAGPMVAPTAPIPRRPVMHPYMMAMMHRHQQYMMHQALMQQARQQMLATAWNNEYRMNNRPYASETVINSYVPVLPTFGEILSDEGTLSAAILLNSDLLDSDDEEEQEREEEEDEEGEEVEMVREEEPKEQEKQTKTPKSTSSEEFEVASSDHETHYILPRIMKHIVQRILRRVEHH</sequence>
<keyword evidence="2" id="KW-0732">Signal</keyword>
<accession>A0A8T0E5N4</accession>